<evidence type="ECO:0000256" key="1">
    <source>
        <dbReference type="ARBA" id="ARBA00006484"/>
    </source>
</evidence>
<protein>
    <submittedName>
        <fullName evidence="4">3-oxoacyl-[acyl-carrier-protein] reductase FabG</fullName>
        <ecNumber evidence="4">1.1.1.100</ecNumber>
    </submittedName>
</protein>
<dbReference type="InterPro" id="IPR020904">
    <property type="entry name" value="Sc_DH/Rdtase_CS"/>
</dbReference>
<name>K1L6N2_CECL9</name>
<organism evidence="4 5">
    <name type="scientific">Cecembia lonarensis (strain CCUG 58316 / KCTC 22772 / LW9)</name>
    <dbReference type="NCBI Taxonomy" id="1225176"/>
    <lineage>
        <taxon>Bacteria</taxon>
        <taxon>Pseudomonadati</taxon>
        <taxon>Bacteroidota</taxon>
        <taxon>Cytophagia</taxon>
        <taxon>Cytophagales</taxon>
        <taxon>Cyclobacteriaceae</taxon>
        <taxon>Cecembia</taxon>
    </lineage>
</organism>
<comment type="similarity">
    <text evidence="1 3">Belongs to the short-chain dehydrogenases/reductases (SDR) family.</text>
</comment>
<dbReference type="PANTHER" id="PTHR44196">
    <property type="entry name" value="DEHYDROGENASE/REDUCTASE SDR FAMILY MEMBER 7B"/>
    <property type="match status" value="1"/>
</dbReference>
<dbReference type="Proteomes" id="UP000004478">
    <property type="component" value="Unassembled WGS sequence"/>
</dbReference>
<dbReference type="EC" id="1.1.1.100" evidence="4"/>
<comment type="caution">
    <text evidence="4">The sequence shown here is derived from an EMBL/GenBank/DDBJ whole genome shotgun (WGS) entry which is preliminary data.</text>
</comment>
<keyword evidence="2 4" id="KW-0560">Oxidoreductase</keyword>
<dbReference type="NCBIfam" id="NF004825">
    <property type="entry name" value="PRK06181.1"/>
    <property type="match status" value="1"/>
</dbReference>
<accession>K1L6N2</accession>
<dbReference type="PROSITE" id="PS00061">
    <property type="entry name" value="ADH_SHORT"/>
    <property type="match status" value="1"/>
</dbReference>
<dbReference type="RefSeq" id="WP_009183984.1">
    <property type="nucleotide sequence ID" value="NZ_AMGM01000009.1"/>
</dbReference>
<dbReference type="PRINTS" id="PR00080">
    <property type="entry name" value="SDRFAMILY"/>
</dbReference>
<dbReference type="PRINTS" id="PR00081">
    <property type="entry name" value="GDHRDH"/>
</dbReference>
<gene>
    <name evidence="4" type="primary">fabG_4</name>
    <name evidence="4" type="ORF">B879_00940</name>
</gene>
<dbReference type="Pfam" id="PF00106">
    <property type="entry name" value="adh_short"/>
    <property type="match status" value="1"/>
</dbReference>
<dbReference type="AlphaFoldDB" id="K1L6N2"/>
<dbReference type="GO" id="GO:0004316">
    <property type="term" value="F:3-oxoacyl-[acyl-carrier-protein] reductase (NADPH) activity"/>
    <property type="evidence" value="ECO:0007669"/>
    <property type="project" value="UniProtKB-EC"/>
</dbReference>
<reference evidence="4 5" key="1">
    <citation type="journal article" date="2012" name="J. Bacteriol.">
        <title>Draft Genome Sequence of Cecembia lonarensis Strain LW9T, Isolated from Lonar Lake, a Haloalkaline Lake in India.</title>
        <authorList>
            <person name="Shivaji S."/>
            <person name="Ara S."/>
            <person name="Singh A."/>
            <person name="Pinnaka A.K."/>
        </authorList>
    </citation>
    <scope>NUCLEOTIDE SEQUENCE [LARGE SCALE GENOMIC DNA]</scope>
    <source>
        <strain evidence="4 5">LW9</strain>
    </source>
</reference>
<evidence type="ECO:0000256" key="2">
    <source>
        <dbReference type="ARBA" id="ARBA00023002"/>
    </source>
</evidence>
<dbReference type="EMBL" id="AMGM01000009">
    <property type="protein sequence ID" value="EKB50391.1"/>
    <property type="molecule type" value="Genomic_DNA"/>
</dbReference>
<dbReference type="CDD" id="cd05332">
    <property type="entry name" value="11beta-HSD1_like_SDR_c"/>
    <property type="match status" value="1"/>
</dbReference>
<sequence length="261" mass="29176">MNQKTIWITGASSGIGEALYKLYEKKGYKLIISARNVKALEKLKNSAFNPTHTYVLPLDLNDTESFQSKCKEAIEAFGQVDLLINNGGISQRSLAQETRLEVDRKIMEVNFFGTIGLSKALLPHFIKNKKGHYAVVSSLVGKFGSPYRTAYAASKHALHGFFDSLRAEHYKDNIKVTLICPGFIRTKVSINALTGDGSVLNQMDEAQEKGMSPEKCALEIFSALEKNKEEVLIGGKEKYAVYLKRFFPSLFSKILRKAKVR</sequence>
<dbReference type="Gene3D" id="3.40.50.720">
    <property type="entry name" value="NAD(P)-binding Rossmann-like Domain"/>
    <property type="match status" value="1"/>
</dbReference>
<proteinExistence type="inferred from homology"/>
<dbReference type="SUPFAM" id="SSF51735">
    <property type="entry name" value="NAD(P)-binding Rossmann-fold domains"/>
    <property type="match status" value="1"/>
</dbReference>
<evidence type="ECO:0000313" key="5">
    <source>
        <dbReference type="Proteomes" id="UP000004478"/>
    </source>
</evidence>
<keyword evidence="5" id="KW-1185">Reference proteome</keyword>
<dbReference type="GO" id="GO:0016020">
    <property type="term" value="C:membrane"/>
    <property type="evidence" value="ECO:0007669"/>
    <property type="project" value="TreeGrafter"/>
</dbReference>
<dbReference type="PATRIC" id="fig|1225176.3.peg.1005"/>
<evidence type="ECO:0000256" key="3">
    <source>
        <dbReference type="RuleBase" id="RU000363"/>
    </source>
</evidence>
<dbReference type="InterPro" id="IPR036291">
    <property type="entry name" value="NAD(P)-bd_dom_sf"/>
</dbReference>
<dbReference type="PANTHER" id="PTHR44196:SF1">
    <property type="entry name" value="DEHYDROGENASE_REDUCTASE SDR FAMILY MEMBER 7B"/>
    <property type="match status" value="1"/>
</dbReference>
<dbReference type="InterPro" id="IPR002347">
    <property type="entry name" value="SDR_fam"/>
</dbReference>
<evidence type="ECO:0000313" key="4">
    <source>
        <dbReference type="EMBL" id="EKB50391.1"/>
    </source>
</evidence>
<dbReference type="OrthoDB" id="822355at2"/>